<accession>A0ABU3T5E7</accession>
<feature type="compositionally biased region" description="Low complexity" evidence="1">
    <location>
        <begin position="387"/>
        <end position="398"/>
    </location>
</feature>
<name>A0ABU3T5E7_9MICO</name>
<comment type="caution">
    <text evidence="2">The sequence shown here is derived from an EMBL/GenBank/DDBJ whole genome shotgun (WGS) entry which is preliminary data.</text>
</comment>
<feature type="compositionally biased region" description="Gly residues" evidence="1">
    <location>
        <begin position="290"/>
        <end position="301"/>
    </location>
</feature>
<feature type="compositionally biased region" description="Low complexity" evidence="1">
    <location>
        <begin position="280"/>
        <end position="289"/>
    </location>
</feature>
<feature type="compositionally biased region" description="Pro residues" evidence="1">
    <location>
        <begin position="238"/>
        <end position="253"/>
    </location>
</feature>
<sequence>MTGTWEQRLQNLAEGGVPWDMPTRFELANALESLRQVLDAASKDTGIDGDAGNAARERFATSAAEIGEHITYLREHVNGRLIDANEVRRRARDSAASLPPGEMNGNQEAMVRGAAAGASIVFGPVAFLAGEGASRAINGYMASQREEAARTAVETHSGEMDAVKLDPPPTFSSVVISGTALPPTKTEVPEGGYGSQQRSFESYPDWNVSGGGPGGGNGGGEIALPPGGGGGGGGGGIQPPPSEYGPFPNPPGQTPGGQPPIDIGNVPPDPTPDGPISGSPTLPGGIPTAPGGGGGLVGSPGGPGAGLGSGLGAGLIAGGGGALALGRIGGGAGAPGVPGGRLFGGPAGGSVGAGGAGGARSGGLLGRPGAGGGLGTRGVGGLGAAGTGSANSTARGAGARAGGLGAAGTRAGGIGGAGGSTTGASGGRAGAANGRPGTGAAGAGRSGAAAASGRTAGAGTRGVGGMGGPGSRSERKKDEARGLAGPIAPRMEDDEQIGPRSENAQAGGRDE</sequence>
<keyword evidence="3" id="KW-1185">Reference proteome</keyword>
<protein>
    <recommendedName>
        <fullName evidence="4">PPE family domain-containing protein</fullName>
    </recommendedName>
</protein>
<organism evidence="2 3">
    <name type="scientific">Microbacterium galbum</name>
    <dbReference type="NCBI Taxonomy" id="3075994"/>
    <lineage>
        <taxon>Bacteria</taxon>
        <taxon>Bacillati</taxon>
        <taxon>Actinomycetota</taxon>
        <taxon>Actinomycetes</taxon>
        <taxon>Micrococcales</taxon>
        <taxon>Microbacteriaceae</taxon>
        <taxon>Microbacterium</taxon>
    </lineage>
</organism>
<feature type="compositionally biased region" description="Gly residues" evidence="1">
    <location>
        <begin position="436"/>
        <end position="445"/>
    </location>
</feature>
<evidence type="ECO:0000313" key="3">
    <source>
        <dbReference type="Proteomes" id="UP001263371"/>
    </source>
</evidence>
<reference evidence="2 3" key="1">
    <citation type="submission" date="2023-09" db="EMBL/GenBank/DDBJ databases">
        <title>Microbacterium fusihabitans sp. nov., Microbacterium phycihabitans sp. nov., and Microbacterium cervinum sp. nov., isolated from dried seaweeds of beach.</title>
        <authorList>
            <person name="Lee S.D."/>
        </authorList>
    </citation>
    <scope>NUCLEOTIDE SEQUENCE [LARGE SCALE GENOMIC DNA]</scope>
    <source>
        <strain evidence="2 3">KSW4-17</strain>
    </source>
</reference>
<dbReference type="RefSeq" id="WP_315993789.1">
    <property type="nucleotide sequence ID" value="NZ_JAWDIS010000001.1"/>
</dbReference>
<evidence type="ECO:0000313" key="2">
    <source>
        <dbReference type="EMBL" id="MDU0366569.1"/>
    </source>
</evidence>
<feature type="region of interest" description="Disordered" evidence="1">
    <location>
        <begin position="181"/>
        <end position="301"/>
    </location>
</feature>
<feature type="region of interest" description="Disordered" evidence="1">
    <location>
        <begin position="386"/>
        <end position="405"/>
    </location>
</feature>
<feature type="compositionally biased region" description="Basic and acidic residues" evidence="1">
    <location>
        <begin position="472"/>
        <end position="481"/>
    </location>
</feature>
<feature type="compositionally biased region" description="Low complexity" evidence="1">
    <location>
        <begin position="446"/>
        <end position="458"/>
    </location>
</feature>
<dbReference type="EMBL" id="JAWDIS010000001">
    <property type="protein sequence ID" value="MDU0366569.1"/>
    <property type="molecule type" value="Genomic_DNA"/>
</dbReference>
<dbReference type="Proteomes" id="UP001263371">
    <property type="component" value="Unassembled WGS sequence"/>
</dbReference>
<evidence type="ECO:0000256" key="1">
    <source>
        <dbReference type="SAM" id="MobiDB-lite"/>
    </source>
</evidence>
<gene>
    <name evidence="2" type="ORF">RWH45_05045</name>
</gene>
<evidence type="ECO:0008006" key="4">
    <source>
        <dbReference type="Google" id="ProtNLM"/>
    </source>
</evidence>
<feature type="region of interest" description="Disordered" evidence="1">
    <location>
        <begin position="412"/>
        <end position="511"/>
    </location>
</feature>
<proteinExistence type="predicted"/>
<feature type="compositionally biased region" description="Gly residues" evidence="1">
    <location>
        <begin position="209"/>
        <end position="237"/>
    </location>
</feature>
<feature type="compositionally biased region" description="Gly residues" evidence="1">
    <location>
        <begin position="412"/>
        <end position="429"/>
    </location>
</feature>
<feature type="compositionally biased region" description="Gly residues" evidence="1">
    <location>
        <begin position="459"/>
        <end position="470"/>
    </location>
</feature>